<dbReference type="EMBL" id="RCMI01000565">
    <property type="protein sequence ID" value="KAG2905401.1"/>
    <property type="molecule type" value="Genomic_DNA"/>
</dbReference>
<gene>
    <name evidence="9" type="ORF">PC113_g15277</name>
    <name evidence="10" type="ORF">PC115_g14626</name>
    <name evidence="11" type="ORF">PC117_g15976</name>
</gene>
<name>A0A8T1CJB4_9STRA</name>
<dbReference type="EMBL" id="RCMK01000551">
    <property type="protein sequence ID" value="KAG2922450.1"/>
    <property type="molecule type" value="Genomic_DNA"/>
</dbReference>
<dbReference type="SUPFAM" id="SSF47113">
    <property type="entry name" value="Histone-fold"/>
    <property type="match status" value="1"/>
</dbReference>
<proteinExistence type="inferred from homology"/>
<feature type="region of interest" description="Disordered" evidence="7">
    <location>
        <begin position="192"/>
        <end position="223"/>
    </location>
</feature>
<evidence type="ECO:0000313" key="12">
    <source>
        <dbReference type="Proteomes" id="UP000736787"/>
    </source>
</evidence>
<evidence type="ECO:0000256" key="3">
    <source>
        <dbReference type="ARBA" id="ARBA00017307"/>
    </source>
</evidence>
<dbReference type="InterPro" id="IPR019473">
    <property type="entry name" value="TFIID_su8_C"/>
</dbReference>
<dbReference type="GO" id="GO:0046982">
    <property type="term" value="F:protein heterodimerization activity"/>
    <property type="evidence" value="ECO:0007669"/>
    <property type="project" value="InterPro"/>
</dbReference>
<organism evidence="11 12">
    <name type="scientific">Phytophthora cactorum</name>
    <dbReference type="NCBI Taxonomy" id="29920"/>
    <lineage>
        <taxon>Eukaryota</taxon>
        <taxon>Sar</taxon>
        <taxon>Stramenopiles</taxon>
        <taxon>Oomycota</taxon>
        <taxon>Peronosporomycetes</taxon>
        <taxon>Peronosporales</taxon>
        <taxon>Peronosporaceae</taxon>
        <taxon>Phytophthora</taxon>
    </lineage>
</organism>
<dbReference type="InterPro" id="IPR009072">
    <property type="entry name" value="Histone-fold"/>
</dbReference>
<keyword evidence="4" id="KW-0805">Transcription regulation</keyword>
<dbReference type="Proteomes" id="UP000735874">
    <property type="component" value="Unassembled WGS sequence"/>
</dbReference>
<dbReference type="VEuPathDB" id="FungiDB:PC110_g16093"/>
<dbReference type="Pfam" id="PF10406">
    <property type="entry name" value="TAF8_C"/>
    <property type="match status" value="1"/>
</dbReference>
<dbReference type="CDD" id="cd08049">
    <property type="entry name" value="TAF8"/>
    <property type="match status" value="1"/>
</dbReference>
<evidence type="ECO:0000313" key="11">
    <source>
        <dbReference type="EMBL" id="KAG2922450.1"/>
    </source>
</evidence>
<evidence type="ECO:0000313" key="9">
    <source>
        <dbReference type="EMBL" id="KAG2852154.1"/>
    </source>
</evidence>
<feature type="compositionally biased region" description="Polar residues" evidence="7">
    <location>
        <begin position="355"/>
        <end position="364"/>
    </location>
</feature>
<dbReference type="AlphaFoldDB" id="A0A8T1CJB4"/>
<feature type="compositionally biased region" description="Basic and acidic residues" evidence="7">
    <location>
        <begin position="330"/>
        <end position="350"/>
    </location>
</feature>
<dbReference type="InterPro" id="IPR037818">
    <property type="entry name" value="TAF8"/>
</dbReference>
<dbReference type="Proteomes" id="UP000736787">
    <property type="component" value="Unassembled WGS sequence"/>
</dbReference>
<dbReference type="PANTHER" id="PTHR46338:SF1">
    <property type="entry name" value="TRANSCRIPTION INITIATION FACTOR TFIID SUBUNIT 8"/>
    <property type="match status" value="1"/>
</dbReference>
<dbReference type="InterPro" id="IPR006565">
    <property type="entry name" value="BTP"/>
</dbReference>
<reference evidence="11" key="1">
    <citation type="submission" date="2018-10" db="EMBL/GenBank/DDBJ databases">
        <title>Effector identification in a new, highly contiguous assembly of the strawberry crown rot pathogen Phytophthora cactorum.</title>
        <authorList>
            <person name="Armitage A.D."/>
            <person name="Nellist C.F."/>
            <person name="Bates H."/>
            <person name="Vickerstaff R.J."/>
            <person name="Harrison R.J."/>
        </authorList>
    </citation>
    <scope>NUCLEOTIDE SEQUENCE</scope>
    <source>
        <strain evidence="9">15-7</strain>
        <strain evidence="10">4032</strain>
        <strain evidence="11">4040</strain>
    </source>
</reference>
<evidence type="ECO:0000256" key="4">
    <source>
        <dbReference type="ARBA" id="ARBA00023015"/>
    </source>
</evidence>
<evidence type="ECO:0000256" key="2">
    <source>
        <dbReference type="ARBA" id="ARBA00008767"/>
    </source>
</evidence>
<dbReference type="Pfam" id="PF07524">
    <property type="entry name" value="Bromo_TP"/>
    <property type="match status" value="1"/>
</dbReference>
<dbReference type="SMART" id="SM00576">
    <property type="entry name" value="BTP"/>
    <property type="match status" value="1"/>
</dbReference>
<sequence length="386" mass="41340">MPSNVKSTDSAAPAPAAKAPAPSPSQRAPPSQASARKKDARKAPHAASSGTSVSMSKKAADDALGGAAGLSSGDLFARNLSVMSVAHIARGVGFDAVQKSAADALTEILAKYIQRIGASAKEIAELAGRAQPKATDVVQAFQDLEPSPVEIKDLVKTLETAKRPFPRDVPAFPARKRDISGNTIEQTKIGRREGLPPHVPSFLPPLPNRHTYSSESRLVVEREQDTKRQRLELLSEKAQVRQSLHGLQTVAAKKPAVIVHQPTWNAFQGSTGDNATENPFVQAPIVSTADKTIFSGPDRDFVPNADREKAQSKSQLDNNVTIPKPSSQELGKEEKILTGTFHDGDSESNSRRHTQTISNPYTTLSSDPLVFERGMSSISILERIAG</sequence>
<evidence type="ECO:0000256" key="5">
    <source>
        <dbReference type="ARBA" id="ARBA00023163"/>
    </source>
</evidence>
<feature type="compositionally biased region" description="Pro residues" evidence="7">
    <location>
        <begin position="197"/>
        <end position="207"/>
    </location>
</feature>
<feature type="compositionally biased region" description="Polar residues" evidence="7">
    <location>
        <begin position="312"/>
        <end position="329"/>
    </location>
</feature>
<dbReference type="GO" id="GO:0005669">
    <property type="term" value="C:transcription factor TFIID complex"/>
    <property type="evidence" value="ECO:0007669"/>
    <property type="project" value="InterPro"/>
</dbReference>
<evidence type="ECO:0000259" key="8">
    <source>
        <dbReference type="SMART" id="SM00576"/>
    </source>
</evidence>
<evidence type="ECO:0000256" key="1">
    <source>
        <dbReference type="ARBA" id="ARBA00004123"/>
    </source>
</evidence>
<dbReference type="Proteomes" id="UP000774804">
    <property type="component" value="Unassembled WGS sequence"/>
</dbReference>
<keyword evidence="6" id="KW-0539">Nucleus</keyword>
<comment type="subcellular location">
    <subcellularLocation>
        <location evidence="1">Nucleus</location>
    </subcellularLocation>
</comment>
<feature type="compositionally biased region" description="Low complexity" evidence="7">
    <location>
        <begin position="10"/>
        <end position="34"/>
    </location>
</feature>
<accession>A0A8T1CJB4</accession>
<comment type="similarity">
    <text evidence="2">Belongs to the TAF8 family.</text>
</comment>
<dbReference type="PANTHER" id="PTHR46338">
    <property type="entry name" value="TRANSCRIPTION INITIATION FACTOR TFIID SUBUNIT 8"/>
    <property type="match status" value="1"/>
</dbReference>
<dbReference type="Gene3D" id="1.10.20.10">
    <property type="entry name" value="Histone, subunit A"/>
    <property type="match status" value="1"/>
</dbReference>
<feature type="region of interest" description="Disordered" evidence="7">
    <location>
        <begin position="1"/>
        <end position="59"/>
    </location>
</feature>
<evidence type="ECO:0000313" key="10">
    <source>
        <dbReference type="EMBL" id="KAG2905401.1"/>
    </source>
</evidence>
<keyword evidence="5" id="KW-0804">Transcription</keyword>
<protein>
    <recommendedName>
        <fullName evidence="3">Transcription initiation factor TFIID subunit 8</fullName>
    </recommendedName>
</protein>
<evidence type="ECO:0000256" key="7">
    <source>
        <dbReference type="SAM" id="MobiDB-lite"/>
    </source>
</evidence>
<feature type="domain" description="Bromodomain associated" evidence="8">
    <location>
        <begin position="74"/>
        <end position="150"/>
    </location>
</feature>
<evidence type="ECO:0000256" key="6">
    <source>
        <dbReference type="ARBA" id="ARBA00023242"/>
    </source>
</evidence>
<dbReference type="EMBL" id="RCMG01000559">
    <property type="protein sequence ID" value="KAG2852154.1"/>
    <property type="molecule type" value="Genomic_DNA"/>
</dbReference>
<feature type="region of interest" description="Disordered" evidence="7">
    <location>
        <begin position="309"/>
        <end position="364"/>
    </location>
</feature>
<comment type="caution">
    <text evidence="11">The sequence shown here is derived from an EMBL/GenBank/DDBJ whole genome shotgun (WGS) entry which is preliminary data.</text>
</comment>